<name>A0A084SID1_9BACT</name>
<evidence type="ECO:0000313" key="2">
    <source>
        <dbReference type="Proteomes" id="UP000028547"/>
    </source>
</evidence>
<dbReference type="Proteomes" id="UP000028547">
    <property type="component" value="Unassembled WGS sequence"/>
</dbReference>
<proteinExistence type="predicted"/>
<gene>
    <name evidence="1" type="ORF">Q664_42620</name>
</gene>
<protein>
    <submittedName>
        <fullName evidence="1">Uncharacterized protein</fullName>
    </submittedName>
</protein>
<evidence type="ECO:0000313" key="1">
    <source>
        <dbReference type="EMBL" id="KFA88216.1"/>
    </source>
</evidence>
<sequence length="264" mass="30232">MEVRARILVLTEDSGGQAQPTIQKLLKEALKLVDGSVDLNPNRIRLEPLPENERALLAVRANQWKEQPPTIETIRLLDLIATRLVEPAGFVVFHFDTDRVWAERHNSENRQKFETLIRERVRHILRGEVPAPRFGPQRPRPTLTAEQIELALKRLLVLSPCYSIESWLYQSTNEVLVHCQERHDSEAHVLRIQSWAVDRKLLDDVSRPKHEALTCVGDLHNEALAKTFPAEEVWLAERSFFESVERLRACSALVEALGYGGPHV</sequence>
<dbReference type="AlphaFoldDB" id="A0A084SID1"/>
<dbReference type="RefSeq" id="WP_043409467.1">
    <property type="nucleotide sequence ID" value="NZ_JPMI01000300.1"/>
</dbReference>
<accession>A0A084SID1</accession>
<dbReference type="EMBL" id="JPMI01000300">
    <property type="protein sequence ID" value="KFA88216.1"/>
    <property type="molecule type" value="Genomic_DNA"/>
</dbReference>
<reference evidence="1 2" key="1">
    <citation type="submission" date="2014-07" db="EMBL/GenBank/DDBJ databases">
        <title>Draft Genome Sequence of Gephyronic Acid Producer, Cystobacter violaceus Strain Cb vi76.</title>
        <authorList>
            <person name="Stevens D.C."/>
            <person name="Young J."/>
            <person name="Carmichael R."/>
            <person name="Tan J."/>
            <person name="Taylor R.E."/>
        </authorList>
    </citation>
    <scope>NUCLEOTIDE SEQUENCE [LARGE SCALE GENOMIC DNA]</scope>
    <source>
        <strain evidence="1 2">Cb vi76</strain>
    </source>
</reference>
<comment type="caution">
    <text evidence="1">The sequence shown here is derived from an EMBL/GenBank/DDBJ whole genome shotgun (WGS) entry which is preliminary data.</text>
</comment>
<organism evidence="1 2">
    <name type="scientific">Archangium violaceum Cb vi76</name>
    <dbReference type="NCBI Taxonomy" id="1406225"/>
    <lineage>
        <taxon>Bacteria</taxon>
        <taxon>Pseudomonadati</taxon>
        <taxon>Myxococcota</taxon>
        <taxon>Myxococcia</taxon>
        <taxon>Myxococcales</taxon>
        <taxon>Cystobacterineae</taxon>
        <taxon>Archangiaceae</taxon>
        <taxon>Archangium</taxon>
    </lineage>
</organism>